<accession>A0A154P6Z2</accession>
<name>A0A154P6Z2_DUFNO</name>
<protein>
    <submittedName>
        <fullName evidence="2">Uncharacterized protein</fullName>
    </submittedName>
</protein>
<dbReference type="EMBL" id="KQ434827">
    <property type="protein sequence ID" value="KZC07647.1"/>
    <property type="molecule type" value="Genomic_DNA"/>
</dbReference>
<keyword evidence="3" id="KW-1185">Reference proteome</keyword>
<feature type="signal peptide" evidence="1">
    <location>
        <begin position="1"/>
        <end position="18"/>
    </location>
</feature>
<organism evidence="2 3">
    <name type="scientific">Dufourea novaeangliae</name>
    <name type="common">Sweat bee</name>
    <dbReference type="NCBI Taxonomy" id="178035"/>
    <lineage>
        <taxon>Eukaryota</taxon>
        <taxon>Metazoa</taxon>
        <taxon>Ecdysozoa</taxon>
        <taxon>Arthropoda</taxon>
        <taxon>Hexapoda</taxon>
        <taxon>Insecta</taxon>
        <taxon>Pterygota</taxon>
        <taxon>Neoptera</taxon>
        <taxon>Endopterygota</taxon>
        <taxon>Hymenoptera</taxon>
        <taxon>Apocrita</taxon>
        <taxon>Aculeata</taxon>
        <taxon>Apoidea</taxon>
        <taxon>Anthophila</taxon>
        <taxon>Halictidae</taxon>
        <taxon>Rophitinae</taxon>
        <taxon>Dufourea</taxon>
    </lineage>
</organism>
<sequence>MIFNVILICFFLRFDARAEVRSQRVPQEIDDARYCDFDGSRKNYNASDLLQCIDRLAGDHLDRESGGPTGGKSQWNGSTGRQISFTDIFANLFDQNQSPLHQTTSYPADTASSYYQSNYPTTSGGTFDLPGGFRLNLLDALSSISRHDDYKCVPRILCEMASGKLPGRSLGKQTSNLFDYFGQNTLMEWLTKVDVAGDSPLLNFGRAMILGYSNRGNSPACYRAFPRCPRDSSELVYYLNNYNGGFFRLFNRIRFGQHRQANRFRDQRRKSILELGYTAYCAQPLSTYSLPMIDLQ</sequence>
<reference evidence="2 3" key="1">
    <citation type="submission" date="2015-07" db="EMBL/GenBank/DDBJ databases">
        <title>The genome of Dufourea novaeangliae.</title>
        <authorList>
            <person name="Pan H."/>
            <person name="Kapheim K."/>
        </authorList>
    </citation>
    <scope>NUCLEOTIDE SEQUENCE [LARGE SCALE GENOMIC DNA]</scope>
    <source>
        <strain evidence="2">0120121106</strain>
        <tissue evidence="2">Whole body</tissue>
    </source>
</reference>
<keyword evidence="1" id="KW-0732">Signal</keyword>
<evidence type="ECO:0000313" key="2">
    <source>
        <dbReference type="EMBL" id="KZC07647.1"/>
    </source>
</evidence>
<evidence type="ECO:0000313" key="3">
    <source>
        <dbReference type="Proteomes" id="UP000076502"/>
    </source>
</evidence>
<dbReference type="AlphaFoldDB" id="A0A154P6Z2"/>
<dbReference type="OrthoDB" id="8196075at2759"/>
<dbReference type="Proteomes" id="UP000076502">
    <property type="component" value="Unassembled WGS sequence"/>
</dbReference>
<dbReference type="STRING" id="178035.A0A154P6Z2"/>
<proteinExistence type="predicted"/>
<feature type="chain" id="PRO_5007599304" evidence="1">
    <location>
        <begin position="19"/>
        <end position="296"/>
    </location>
</feature>
<gene>
    <name evidence="2" type="ORF">WN55_08419</name>
</gene>
<evidence type="ECO:0000256" key="1">
    <source>
        <dbReference type="SAM" id="SignalP"/>
    </source>
</evidence>